<dbReference type="OrthoDB" id="9813840at2"/>
<evidence type="ECO:0000313" key="5">
    <source>
        <dbReference type="Proteomes" id="UP000271339"/>
    </source>
</evidence>
<dbReference type="AlphaFoldDB" id="A0A3L9YGH0"/>
<keyword evidence="5" id="KW-1185">Reference proteome</keyword>
<dbReference type="EMBL" id="REFC01000013">
    <property type="protein sequence ID" value="RMA58637.1"/>
    <property type="molecule type" value="Genomic_DNA"/>
</dbReference>
<dbReference type="InterPro" id="IPR026444">
    <property type="entry name" value="Secre_tail"/>
</dbReference>
<proteinExistence type="predicted"/>
<keyword evidence="1 2" id="KW-0732">Signal</keyword>
<evidence type="ECO:0000256" key="2">
    <source>
        <dbReference type="SAM" id="SignalP"/>
    </source>
</evidence>
<feature type="signal peptide" evidence="2">
    <location>
        <begin position="1"/>
        <end position="20"/>
    </location>
</feature>
<dbReference type="Proteomes" id="UP000271339">
    <property type="component" value="Unassembled WGS sequence"/>
</dbReference>
<sequence>MKTKLLFQISLLLVSITMLSQSFQESISVSNKNYHDLNMEPTEDGSNDFIVAGNQFDAGMINEEIVLKRVKDDGSITWVQRYSNTPLDKARLFDIVVELNEIYLTGSVDVGGMKTTFIAVVNATTGAMLGFNQYTVISPNFNSRGLKIIKTNSDVNGDSVPDPGFVVGGFISDCYNLDTTCNFNNIGYVMRVDSALNLIWTIEIDGFNSVNNLDYDFVNGITETNDGFFITGSASGTVTNFAQQAVLAHKVDFAGAVQWDSSYIFGNSRDMSVDAYYDAATDEIYMLSNYSVSHFFGITVLDNLTGTIDFSKSWYATGNNYDKYAFKLMESYSGSNSLIITGYDRDENWVDVNSNPQFANSSVFVYEFDKNTGNQVGNSYQFLVPHVEPVTDEFNFWNGQLPIIYFPDISFSMIDTAGNVNYQHVGYRTDSGFTSVELFKTDINKRNECENMDLFITPAPISINPVSVISGPTPNTKIPASIGSNGFNYTVQPCSSFLGVEDNEIEQGSVYPNPAGDFVNISLQNLKSYILIDALGRTVMNGELTNEARIYVGDLNSGLYFIKVSGHDNKSQTYKFMKE</sequence>
<gene>
    <name evidence="4" type="ORF">BXY75_2011</name>
</gene>
<accession>A0A3L9YGH0</accession>
<feature type="chain" id="PRO_5018123751" evidence="2">
    <location>
        <begin position="21"/>
        <end position="579"/>
    </location>
</feature>
<dbReference type="Pfam" id="PF18962">
    <property type="entry name" value="Por_Secre_tail"/>
    <property type="match status" value="1"/>
</dbReference>
<protein>
    <submittedName>
        <fullName evidence="4">Putative secreted protein (Por secretion system target)</fullName>
    </submittedName>
</protein>
<organism evidence="4 5">
    <name type="scientific">Ulvibacter antarcticus</name>
    <dbReference type="NCBI Taxonomy" id="442714"/>
    <lineage>
        <taxon>Bacteria</taxon>
        <taxon>Pseudomonadati</taxon>
        <taxon>Bacteroidota</taxon>
        <taxon>Flavobacteriia</taxon>
        <taxon>Flavobacteriales</taxon>
        <taxon>Flavobacteriaceae</taxon>
        <taxon>Ulvibacter</taxon>
    </lineage>
</organism>
<feature type="domain" description="Secretion system C-terminal sorting" evidence="3">
    <location>
        <begin position="510"/>
        <end position="575"/>
    </location>
</feature>
<dbReference type="NCBIfam" id="TIGR04183">
    <property type="entry name" value="Por_Secre_tail"/>
    <property type="match status" value="1"/>
</dbReference>
<evidence type="ECO:0000256" key="1">
    <source>
        <dbReference type="ARBA" id="ARBA00022729"/>
    </source>
</evidence>
<name>A0A3L9YGH0_9FLAO</name>
<dbReference type="RefSeq" id="WP_121907583.1">
    <property type="nucleotide sequence ID" value="NZ_REFC01000013.1"/>
</dbReference>
<evidence type="ECO:0000313" key="4">
    <source>
        <dbReference type="EMBL" id="RMA58637.1"/>
    </source>
</evidence>
<comment type="caution">
    <text evidence="4">The sequence shown here is derived from an EMBL/GenBank/DDBJ whole genome shotgun (WGS) entry which is preliminary data.</text>
</comment>
<evidence type="ECO:0000259" key="3">
    <source>
        <dbReference type="Pfam" id="PF18962"/>
    </source>
</evidence>
<reference evidence="4 5" key="1">
    <citation type="submission" date="2018-10" db="EMBL/GenBank/DDBJ databases">
        <title>Genomic Encyclopedia of Archaeal and Bacterial Type Strains, Phase II (KMG-II): from individual species to whole genera.</title>
        <authorList>
            <person name="Goeker M."/>
        </authorList>
    </citation>
    <scope>NUCLEOTIDE SEQUENCE [LARGE SCALE GENOMIC DNA]</scope>
    <source>
        <strain evidence="4 5">DSM 23424</strain>
    </source>
</reference>